<evidence type="ECO:0000313" key="1">
    <source>
        <dbReference type="EMBL" id="KAH7978762.1"/>
    </source>
</evidence>
<sequence length="111" mass="12366">MSATTRAWRSNVEPQLQVHDDDLDDFIDLEADAIISSKVKIKVARKPAPHTDLLMEFNILFKRTIVDNIEHGCSRLCSIILDHGEQDEVVRFSAMASDSCGPTNSMPPEGI</sequence>
<proteinExistence type="predicted"/>
<protein>
    <submittedName>
        <fullName evidence="1">Uncharacterized protein</fullName>
    </submittedName>
</protein>
<reference evidence="1" key="1">
    <citation type="submission" date="2020-05" db="EMBL/GenBank/DDBJ databases">
        <title>Large-scale comparative analyses of tick genomes elucidate their genetic diversity and vector capacities.</title>
        <authorList>
            <person name="Jia N."/>
            <person name="Wang J."/>
            <person name="Shi W."/>
            <person name="Du L."/>
            <person name="Sun Y."/>
            <person name="Zhan W."/>
            <person name="Jiang J."/>
            <person name="Wang Q."/>
            <person name="Zhang B."/>
            <person name="Ji P."/>
            <person name="Sakyi L.B."/>
            <person name="Cui X."/>
            <person name="Yuan T."/>
            <person name="Jiang B."/>
            <person name="Yang W."/>
            <person name="Lam T.T.-Y."/>
            <person name="Chang Q."/>
            <person name="Ding S."/>
            <person name="Wang X."/>
            <person name="Zhu J."/>
            <person name="Ruan X."/>
            <person name="Zhao L."/>
            <person name="Wei J."/>
            <person name="Que T."/>
            <person name="Du C."/>
            <person name="Cheng J."/>
            <person name="Dai P."/>
            <person name="Han X."/>
            <person name="Huang E."/>
            <person name="Gao Y."/>
            <person name="Liu J."/>
            <person name="Shao H."/>
            <person name="Ye R."/>
            <person name="Li L."/>
            <person name="Wei W."/>
            <person name="Wang X."/>
            <person name="Wang C."/>
            <person name="Yang T."/>
            <person name="Huo Q."/>
            <person name="Li W."/>
            <person name="Guo W."/>
            <person name="Chen H."/>
            <person name="Zhou L."/>
            <person name="Ni X."/>
            <person name="Tian J."/>
            <person name="Zhou Y."/>
            <person name="Sheng Y."/>
            <person name="Liu T."/>
            <person name="Pan Y."/>
            <person name="Xia L."/>
            <person name="Li J."/>
            <person name="Zhao F."/>
            <person name="Cao W."/>
        </authorList>
    </citation>
    <scope>NUCLEOTIDE SEQUENCE</scope>
    <source>
        <strain evidence="1">Dsil-2018</strain>
    </source>
</reference>
<gene>
    <name evidence="1" type="ORF">HPB49_006679</name>
</gene>
<dbReference type="EMBL" id="CM023470">
    <property type="protein sequence ID" value="KAH7978762.1"/>
    <property type="molecule type" value="Genomic_DNA"/>
</dbReference>
<dbReference type="Proteomes" id="UP000821865">
    <property type="component" value="Chromosome 1"/>
</dbReference>
<evidence type="ECO:0000313" key="2">
    <source>
        <dbReference type="Proteomes" id="UP000821865"/>
    </source>
</evidence>
<accession>A0ACB8DVX0</accession>
<organism evidence="1 2">
    <name type="scientific">Dermacentor silvarum</name>
    <name type="common">Tick</name>
    <dbReference type="NCBI Taxonomy" id="543639"/>
    <lineage>
        <taxon>Eukaryota</taxon>
        <taxon>Metazoa</taxon>
        <taxon>Ecdysozoa</taxon>
        <taxon>Arthropoda</taxon>
        <taxon>Chelicerata</taxon>
        <taxon>Arachnida</taxon>
        <taxon>Acari</taxon>
        <taxon>Parasitiformes</taxon>
        <taxon>Ixodida</taxon>
        <taxon>Ixodoidea</taxon>
        <taxon>Ixodidae</taxon>
        <taxon>Rhipicephalinae</taxon>
        <taxon>Dermacentor</taxon>
    </lineage>
</organism>
<comment type="caution">
    <text evidence="1">The sequence shown here is derived from an EMBL/GenBank/DDBJ whole genome shotgun (WGS) entry which is preliminary data.</text>
</comment>
<name>A0ACB8DVX0_DERSI</name>
<keyword evidence="2" id="KW-1185">Reference proteome</keyword>